<protein>
    <recommendedName>
        <fullName evidence="3">DUF6536 domain-containing protein</fullName>
    </recommendedName>
</protein>
<evidence type="ECO:0000256" key="1">
    <source>
        <dbReference type="SAM" id="MobiDB-lite"/>
    </source>
</evidence>
<dbReference type="OrthoDB" id="6133115at2759"/>
<evidence type="ECO:0000313" key="4">
    <source>
        <dbReference type="EMBL" id="CAG8277921.1"/>
    </source>
</evidence>
<feature type="domain" description="DUF6536" evidence="3">
    <location>
        <begin position="66"/>
        <end position="174"/>
    </location>
</feature>
<feature type="region of interest" description="Disordered" evidence="1">
    <location>
        <begin position="1"/>
        <end position="27"/>
    </location>
</feature>
<feature type="transmembrane region" description="Helical" evidence="2">
    <location>
        <begin position="609"/>
        <end position="629"/>
    </location>
</feature>
<evidence type="ECO:0000259" key="3">
    <source>
        <dbReference type="Pfam" id="PF20163"/>
    </source>
</evidence>
<accession>A0A9W4N411</accession>
<dbReference type="Proteomes" id="UP001152592">
    <property type="component" value="Unassembled WGS sequence"/>
</dbReference>
<feature type="transmembrane region" description="Helical" evidence="2">
    <location>
        <begin position="661"/>
        <end position="683"/>
    </location>
</feature>
<gene>
    <name evidence="4" type="ORF">PSALAMII_LOCUS1322</name>
</gene>
<feature type="transmembrane region" description="Helical" evidence="2">
    <location>
        <begin position="392"/>
        <end position="415"/>
    </location>
</feature>
<dbReference type="PANTHER" id="PTHR35395">
    <property type="entry name" value="DUF6536 DOMAIN-CONTAINING PROTEIN"/>
    <property type="match status" value="1"/>
</dbReference>
<evidence type="ECO:0000313" key="5">
    <source>
        <dbReference type="Proteomes" id="UP001152592"/>
    </source>
</evidence>
<dbReference type="AlphaFoldDB" id="A0A9W4N411"/>
<feature type="transmembrane region" description="Helical" evidence="2">
    <location>
        <begin position="132"/>
        <end position="151"/>
    </location>
</feature>
<keyword evidence="2" id="KW-1133">Transmembrane helix</keyword>
<evidence type="ECO:0000256" key="2">
    <source>
        <dbReference type="SAM" id="Phobius"/>
    </source>
</evidence>
<feature type="transmembrane region" description="Helical" evidence="2">
    <location>
        <begin position="72"/>
        <end position="96"/>
    </location>
</feature>
<name>A0A9W4N411_9EURO</name>
<proteinExistence type="predicted"/>
<feature type="transmembrane region" description="Helical" evidence="2">
    <location>
        <begin position="569"/>
        <end position="588"/>
    </location>
</feature>
<dbReference type="InterPro" id="IPR046623">
    <property type="entry name" value="DUF6536"/>
</dbReference>
<reference evidence="4" key="1">
    <citation type="submission" date="2021-07" db="EMBL/GenBank/DDBJ databases">
        <authorList>
            <person name="Branca A.L. A."/>
        </authorList>
    </citation>
    <scope>NUCLEOTIDE SEQUENCE</scope>
</reference>
<comment type="caution">
    <text evidence="4">The sequence shown here is derived from an EMBL/GenBank/DDBJ whole genome shotgun (WGS) entry which is preliminary data.</text>
</comment>
<sequence length="755" mass="84737">MSGIVDNAKQTSKNKKRLKDNTNDLELVPNRDDQPRWISNIRWCAYCSVGVLLLNIIFASTLAAGAAENGGISLHLLINLLSTVALAASSCCMQVLVAPIREQVDQCHAQGKWLDIGIPGVRNLTIVGPFRVGLWLILLLTSMPFHLMYVISDDQFFHLISDNRSYNSAVSRSMFLSQHDAEAYFIPHDIIPAEFSRLLTPRNEHCFSENYPFQLDLQEMTSYLTNRSYETVHKDRCISMLTDLDTPMLGTFFMRTHQLNSSMSGNRAFRQGTGFLGENMTLVGKQPMGVWEFDFDTSYGTLPWKTNIFDWDTCYQYATAETCDDAQNLTSWLRTALPESPTLIDSYTKSLGSNITGKPEILGNCQGWGSGYHLDFEDCLVVQQDPNCQLQYSPFIFVLVAVMMIVKIIIMVLIVRNGPSSPSPLLTIGDAVASFLTLPDPNTLGICWMTKLDLKRKGYSWRDQTLLKGKLKAPCIWIRAAKLWRKLIVLILWISCIIYVFYQLGIFAHNWCPDAESDCSAIRSWTTGIDTGTTRNGAFKLWEAYYTESSVVELVLISNLPQLFLTFSYHFYNSVLTSILAEAEYSSYGTQRKGLRVSRPQDNSALRSTYWLSVPFRYSVPLLIIYPVIGWAVSQSLSLVTSSEIRKDGIDITYSLTYSPLAIIISLALFFVMGTSLLALGLCRRFKSKLPLTGACSVIISAACHPPEPLDDAMNKVQWGETLFLPDGLENEPGVGHCSFISQETLLPSGDKDYR</sequence>
<keyword evidence="2" id="KW-0812">Transmembrane</keyword>
<keyword evidence="2" id="KW-0472">Membrane</keyword>
<dbReference type="PANTHER" id="PTHR35395:SF1">
    <property type="entry name" value="DUF6536 DOMAIN-CONTAINING PROTEIN"/>
    <property type="match status" value="1"/>
</dbReference>
<feature type="transmembrane region" description="Helical" evidence="2">
    <location>
        <begin position="43"/>
        <end position="66"/>
    </location>
</feature>
<dbReference type="Pfam" id="PF20163">
    <property type="entry name" value="DUF6536"/>
    <property type="match status" value="1"/>
</dbReference>
<feature type="transmembrane region" description="Helical" evidence="2">
    <location>
        <begin position="487"/>
        <end position="508"/>
    </location>
</feature>
<dbReference type="EMBL" id="CAJVPD010000055">
    <property type="protein sequence ID" value="CAG8277921.1"/>
    <property type="molecule type" value="Genomic_DNA"/>
</dbReference>
<organism evidence="4 5">
    <name type="scientific">Penicillium salamii</name>
    <dbReference type="NCBI Taxonomy" id="1612424"/>
    <lineage>
        <taxon>Eukaryota</taxon>
        <taxon>Fungi</taxon>
        <taxon>Dikarya</taxon>
        <taxon>Ascomycota</taxon>
        <taxon>Pezizomycotina</taxon>
        <taxon>Eurotiomycetes</taxon>
        <taxon>Eurotiomycetidae</taxon>
        <taxon>Eurotiales</taxon>
        <taxon>Aspergillaceae</taxon>
        <taxon>Penicillium</taxon>
    </lineage>
</organism>